<reference evidence="3" key="1">
    <citation type="submission" date="2018-06" db="EMBL/GenBank/DDBJ databases">
        <authorList>
            <person name="Feng T."/>
            <person name="Jeon C.O."/>
        </authorList>
    </citation>
    <scope>NUCLEOTIDE SEQUENCE [LARGE SCALE GENOMIC DNA]</scope>
    <source>
        <strain evidence="3">S23</strain>
    </source>
</reference>
<evidence type="ECO:0000259" key="1">
    <source>
        <dbReference type="Pfam" id="PF06527"/>
    </source>
</evidence>
<organism evidence="2 3">
    <name type="scientific">Cupriavidus lacunae</name>
    <dbReference type="NCBI Taxonomy" id="2666307"/>
    <lineage>
        <taxon>Bacteria</taxon>
        <taxon>Pseudomonadati</taxon>
        <taxon>Pseudomonadota</taxon>
        <taxon>Betaproteobacteria</taxon>
        <taxon>Burkholderiales</taxon>
        <taxon>Burkholderiaceae</taxon>
        <taxon>Cupriavidus</taxon>
    </lineage>
</organism>
<accession>A0A370MYR5</accession>
<gene>
    <name evidence="2" type="ORF">DN412_41125</name>
</gene>
<dbReference type="Proteomes" id="UP000255165">
    <property type="component" value="Unassembled WGS sequence"/>
</dbReference>
<dbReference type="EMBL" id="QKWJ01000149">
    <property type="protein sequence ID" value="RDJ98347.1"/>
    <property type="molecule type" value="Genomic_DNA"/>
</dbReference>
<dbReference type="AlphaFoldDB" id="A0A370MYR5"/>
<name>A0A370MYR5_9BURK</name>
<evidence type="ECO:0000313" key="2">
    <source>
        <dbReference type="EMBL" id="RDJ98347.1"/>
    </source>
</evidence>
<proteinExistence type="predicted"/>
<sequence>MSGMLYVPKEHPELYEIQWKGVGTSELESLQSVFRRLAFKHRVTPGVLFNTYIKPTLQASGLKATGTPIALASKTFSIGADSLVLKTLAERLVELTGEIVAVTASLIHLTAVLGAAGLACRAQQFCFECFADDLAGFASLEDAIEADVLFGRVLWSFKAVKACPVHGVQLGIARCGAPGELWTKGPQTVQLSGVCPRCGSIGMQCQRTKQGVATDQDIWAANEVGRLLSFVSGGGEFSTASIRDGIRQCIARVGNWDRERKNETGMTFNTVRSWLAGRSRPNLQGLLALAAYGHAGLVGVIRGDIGGEVLPVPTFSYENVRPRGSGRSAKEHFKALPAPAWAEKRR</sequence>
<evidence type="ECO:0000313" key="3">
    <source>
        <dbReference type="Proteomes" id="UP000255165"/>
    </source>
</evidence>
<protein>
    <recommendedName>
        <fullName evidence="1">TniQ domain-containing protein</fullName>
    </recommendedName>
</protein>
<comment type="caution">
    <text evidence="2">The sequence shown here is derived from an EMBL/GenBank/DDBJ whole genome shotgun (WGS) entry which is preliminary data.</text>
</comment>
<feature type="domain" description="TniQ" evidence="1">
    <location>
        <begin position="23"/>
        <end position="170"/>
    </location>
</feature>
<dbReference type="InterPro" id="IPR009492">
    <property type="entry name" value="TniQ"/>
</dbReference>
<keyword evidence="3" id="KW-1185">Reference proteome</keyword>
<dbReference type="Pfam" id="PF06527">
    <property type="entry name" value="TniQ"/>
    <property type="match status" value="1"/>
</dbReference>
<dbReference type="RefSeq" id="WP_115216763.1">
    <property type="nucleotide sequence ID" value="NZ_QKWJ01000149.1"/>
</dbReference>